<dbReference type="Proteomes" id="UP000248795">
    <property type="component" value="Unassembled WGS sequence"/>
</dbReference>
<comment type="caution">
    <text evidence="1">The sequence shown here is derived from an EMBL/GenBank/DDBJ whole genome shotgun (WGS) entry which is preliminary data.</text>
</comment>
<dbReference type="AlphaFoldDB" id="A0A2W2ASZ2"/>
<proteinExistence type="predicted"/>
<evidence type="ECO:0000313" key="1">
    <source>
        <dbReference type="EMBL" id="PZF78381.1"/>
    </source>
</evidence>
<name>A0A2W2ASZ2_9HYPH</name>
<dbReference type="PANTHER" id="PTHR30565:SF9">
    <property type="entry name" value="PROTEIN YCIF"/>
    <property type="match status" value="1"/>
</dbReference>
<dbReference type="InterPro" id="IPR009078">
    <property type="entry name" value="Ferritin-like_SF"/>
</dbReference>
<keyword evidence="2" id="KW-1185">Reference proteome</keyword>
<evidence type="ECO:0000313" key="2">
    <source>
        <dbReference type="Proteomes" id="UP000248795"/>
    </source>
</evidence>
<dbReference type="Pfam" id="PF05974">
    <property type="entry name" value="DUF892"/>
    <property type="match status" value="1"/>
</dbReference>
<dbReference type="EMBL" id="QKVK01000001">
    <property type="protein sequence ID" value="PZF78381.1"/>
    <property type="molecule type" value="Genomic_DNA"/>
</dbReference>
<dbReference type="RefSeq" id="WP_111195708.1">
    <property type="nucleotide sequence ID" value="NZ_QKVK01000001.1"/>
</dbReference>
<sequence>MADDRQETDERLMQWLRDAHAMERQAETMLSGMESRIEHYPHLRKRIAQHLKETQHQAQRLDDAIGRLGGSTSALKDTVASLATLAQGLMGSMAGDEVMKGLLAGYAFEHYEIGAYRILIAAAAALGDVETTRILRENLREEEDMAQWLSSSIDPLTAEYLEREANGSERAKR</sequence>
<dbReference type="PANTHER" id="PTHR30565">
    <property type="entry name" value="PROTEIN YCIF"/>
    <property type="match status" value="1"/>
</dbReference>
<protein>
    <submittedName>
        <fullName evidence="1">Uncharacterized protein</fullName>
    </submittedName>
</protein>
<dbReference type="InterPro" id="IPR047114">
    <property type="entry name" value="YciF"/>
</dbReference>
<organism evidence="1 2">
    <name type="scientific">Aestuariivirga litoralis</name>
    <dbReference type="NCBI Taxonomy" id="2650924"/>
    <lineage>
        <taxon>Bacteria</taxon>
        <taxon>Pseudomonadati</taxon>
        <taxon>Pseudomonadota</taxon>
        <taxon>Alphaproteobacteria</taxon>
        <taxon>Hyphomicrobiales</taxon>
        <taxon>Aestuariivirgaceae</taxon>
        <taxon>Aestuariivirga</taxon>
    </lineage>
</organism>
<gene>
    <name evidence="1" type="ORF">DK847_00730</name>
</gene>
<dbReference type="InterPro" id="IPR010287">
    <property type="entry name" value="DUF892_YciF-like"/>
</dbReference>
<dbReference type="Gene3D" id="1.20.1260.10">
    <property type="match status" value="1"/>
</dbReference>
<dbReference type="SUPFAM" id="SSF47240">
    <property type="entry name" value="Ferritin-like"/>
    <property type="match status" value="1"/>
</dbReference>
<reference evidence="2" key="1">
    <citation type="submission" date="2018-06" db="EMBL/GenBank/DDBJ databases">
        <title>Aestuariibacter litoralis strain KCTC 52945T.</title>
        <authorList>
            <person name="Li X."/>
            <person name="Salam N."/>
            <person name="Li J.-L."/>
            <person name="Chen Y.-M."/>
            <person name="Yang Z.-W."/>
            <person name="Zhang L.-Y."/>
            <person name="Han M.-X."/>
            <person name="Xiao M."/>
            <person name="Li W.-J."/>
        </authorList>
    </citation>
    <scope>NUCLEOTIDE SEQUENCE [LARGE SCALE GENOMIC DNA]</scope>
    <source>
        <strain evidence="2">KCTC 52945</strain>
    </source>
</reference>
<dbReference type="InterPro" id="IPR012347">
    <property type="entry name" value="Ferritin-like"/>
</dbReference>
<accession>A0A2W2ASZ2</accession>